<accession>A0A8H6Y038</accession>
<dbReference type="Proteomes" id="UP000623467">
    <property type="component" value="Unassembled WGS sequence"/>
</dbReference>
<feature type="domain" description="DUF6533" evidence="2">
    <location>
        <begin position="24"/>
        <end position="70"/>
    </location>
</feature>
<dbReference type="OrthoDB" id="3261349at2759"/>
<keyword evidence="4" id="KW-1185">Reference proteome</keyword>
<dbReference type="Pfam" id="PF20151">
    <property type="entry name" value="DUF6533"/>
    <property type="match status" value="1"/>
</dbReference>
<feature type="transmembrane region" description="Helical" evidence="1">
    <location>
        <begin position="239"/>
        <end position="259"/>
    </location>
</feature>
<keyword evidence="1" id="KW-0472">Membrane</keyword>
<feature type="transmembrane region" description="Helical" evidence="1">
    <location>
        <begin position="21"/>
        <end position="42"/>
    </location>
</feature>
<feature type="transmembrane region" description="Helical" evidence="1">
    <location>
        <begin position="113"/>
        <end position="132"/>
    </location>
</feature>
<feature type="transmembrane region" description="Helical" evidence="1">
    <location>
        <begin position="144"/>
        <end position="164"/>
    </location>
</feature>
<keyword evidence="1" id="KW-0812">Transmembrane</keyword>
<gene>
    <name evidence="3" type="ORF">MSAN_01733100</name>
</gene>
<comment type="caution">
    <text evidence="3">The sequence shown here is derived from an EMBL/GenBank/DDBJ whole genome shotgun (WGS) entry which is preliminary data.</text>
</comment>
<organism evidence="3 4">
    <name type="scientific">Mycena sanguinolenta</name>
    <dbReference type="NCBI Taxonomy" id="230812"/>
    <lineage>
        <taxon>Eukaryota</taxon>
        <taxon>Fungi</taxon>
        <taxon>Dikarya</taxon>
        <taxon>Basidiomycota</taxon>
        <taxon>Agaricomycotina</taxon>
        <taxon>Agaricomycetes</taxon>
        <taxon>Agaricomycetidae</taxon>
        <taxon>Agaricales</taxon>
        <taxon>Marasmiineae</taxon>
        <taxon>Mycenaceae</taxon>
        <taxon>Mycena</taxon>
    </lineage>
</organism>
<proteinExistence type="predicted"/>
<sequence>MGTSVLDTALSPSEIQVQLNVSAYVSLVAFTLLYFDFFSLTFESEVSRYWGTRITFASFFFYLNRYAAFLGVVPIMVQYFWTGGSSVKSEVCCILIISFSCLIAIQYCPGLQIHHQVVIIGVQIIVGIILIMRTYALYGGSRRLLAFMSCSAVGIFGFSAWSMISAERLRQPRADYPSIGCGFSLSTPMAHRIGYGWIGFLAFDIMILVFTFRKACEACRRGGCARKHGLVPTLLRDGILYFLVVAVANWGNIMSYMFAGPYLRGVGSNLTTVLSTIMASRLMLSIRDPKLIASASHHNVDEDPSICDFSWSDGYEYDGRSVGLSNG</sequence>
<evidence type="ECO:0000313" key="3">
    <source>
        <dbReference type="EMBL" id="KAF7349432.1"/>
    </source>
</evidence>
<protein>
    <recommendedName>
        <fullName evidence="2">DUF6533 domain-containing protein</fullName>
    </recommendedName>
</protein>
<name>A0A8H6Y038_9AGAR</name>
<evidence type="ECO:0000313" key="4">
    <source>
        <dbReference type="Proteomes" id="UP000623467"/>
    </source>
</evidence>
<evidence type="ECO:0000256" key="1">
    <source>
        <dbReference type="SAM" id="Phobius"/>
    </source>
</evidence>
<dbReference type="InterPro" id="IPR045340">
    <property type="entry name" value="DUF6533"/>
</dbReference>
<keyword evidence="1" id="KW-1133">Transmembrane helix</keyword>
<dbReference type="EMBL" id="JACAZH010000016">
    <property type="protein sequence ID" value="KAF7349432.1"/>
    <property type="molecule type" value="Genomic_DNA"/>
</dbReference>
<evidence type="ECO:0000259" key="2">
    <source>
        <dbReference type="Pfam" id="PF20151"/>
    </source>
</evidence>
<feature type="transmembrane region" description="Helical" evidence="1">
    <location>
        <begin position="89"/>
        <end position="107"/>
    </location>
</feature>
<dbReference type="AlphaFoldDB" id="A0A8H6Y038"/>
<feature type="transmembrane region" description="Helical" evidence="1">
    <location>
        <begin position="54"/>
        <end position="77"/>
    </location>
</feature>
<feature type="transmembrane region" description="Helical" evidence="1">
    <location>
        <begin position="193"/>
        <end position="212"/>
    </location>
</feature>
<reference evidence="3" key="1">
    <citation type="submission" date="2020-05" db="EMBL/GenBank/DDBJ databases">
        <title>Mycena genomes resolve the evolution of fungal bioluminescence.</title>
        <authorList>
            <person name="Tsai I.J."/>
        </authorList>
    </citation>
    <scope>NUCLEOTIDE SEQUENCE</scope>
    <source>
        <strain evidence="3">160909Yilan</strain>
    </source>
</reference>